<dbReference type="RefSeq" id="WP_246013646.1">
    <property type="nucleotide sequence ID" value="NZ_JAIENV010000234.1"/>
</dbReference>
<evidence type="ECO:0000313" key="2">
    <source>
        <dbReference type="Proteomes" id="UP000268285"/>
    </source>
</evidence>
<dbReference type="AlphaFoldDB" id="A0A498QV62"/>
<gene>
    <name evidence="1" type="ORF">LAUMK142_03292</name>
</gene>
<sequence length="117" mass="12403">MAFPSIAADLAATLDTLLASEFSEFHHADYLSGDEKEPTVNAWISVAPHHDCPPPSPDFVQLFGRGVSPQQTAALQATQAALILNFGYPREQALSRLHTALRLTAELAAGTGGPHLG</sequence>
<dbReference type="EMBL" id="UPHU01000001">
    <property type="protein sequence ID" value="VBA51887.1"/>
    <property type="molecule type" value="Genomic_DNA"/>
</dbReference>
<protein>
    <submittedName>
        <fullName evidence="1">Uncharacterized protein</fullName>
    </submittedName>
</protein>
<organism evidence="1 2">
    <name type="scientific">Mycobacterium pseudokansasii</name>
    <dbReference type="NCBI Taxonomy" id="2341080"/>
    <lineage>
        <taxon>Bacteria</taxon>
        <taxon>Bacillati</taxon>
        <taxon>Actinomycetota</taxon>
        <taxon>Actinomycetes</taxon>
        <taxon>Mycobacteriales</taxon>
        <taxon>Mycobacteriaceae</taxon>
        <taxon>Mycobacterium</taxon>
    </lineage>
</organism>
<reference evidence="1 2" key="1">
    <citation type="submission" date="2018-09" db="EMBL/GenBank/DDBJ databases">
        <authorList>
            <person name="Tagini F."/>
        </authorList>
    </citation>
    <scope>NUCLEOTIDE SEQUENCE [LARGE SCALE GENOMIC DNA]</scope>
    <source>
        <strain evidence="1 2">MK142</strain>
    </source>
</reference>
<keyword evidence="2" id="KW-1185">Reference proteome</keyword>
<name>A0A498QV62_9MYCO</name>
<proteinExistence type="predicted"/>
<evidence type="ECO:0000313" key="1">
    <source>
        <dbReference type="EMBL" id="VBA51887.1"/>
    </source>
</evidence>
<accession>A0A498QV62</accession>
<dbReference type="Proteomes" id="UP000268285">
    <property type="component" value="Unassembled WGS sequence"/>
</dbReference>